<name>A0AAW1DM52_9HEMI</name>
<evidence type="ECO:0000256" key="1">
    <source>
        <dbReference type="HAMAP-Rule" id="MF_03030"/>
    </source>
</evidence>
<comment type="similarity">
    <text evidence="1">Belongs to the MGME1 family.</text>
</comment>
<dbReference type="Proteomes" id="UP001461498">
    <property type="component" value="Unassembled WGS sequence"/>
</dbReference>
<feature type="active site" evidence="1">
    <location>
        <position position="223"/>
    </location>
</feature>
<keyword evidence="3" id="KW-1185">Reference proteome</keyword>
<keyword evidence="1" id="KW-0496">Mitochondrion</keyword>
<proteinExistence type="inferred from homology"/>
<comment type="subcellular location">
    <subcellularLocation>
        <location evidence="1">Mitochondrion</location>
    </subcellularLocation>
</comment>
<accession>A0AAW1DM52</accession>
<gene>
    <name evidence="2" type="ORF">O3M35_000044</name>
</gene>
<keyword evidence="1" id="KW-0540">Nuclease</keyword>
<feature type="active site" evidence="1">
    <location>
        <position position="208"/>
    </location>
</feature>
<dbReference type="HAMAP" id="MF_03030">
    <property type="entry name" value="MGME1"/>
    <property type="match status" value="1"/>
</dbReference>
<evidence type="ECO:0000313" key="2">
    <source>
        <dbReference type="EMBL" id="KAK9511379.1"/>
    </source>
</evidence>
<dbReference type="GO" id="GO:0005739">
    <property type="term" value="C:mitochondrion"/>
    <property type="evidence" value="ECO:0007669"/>
    <property type="project" value="UniProtKB-SubCell"/>
</dbReference>
<keyword evidence="1" id="KW-0269">Exonuclease</keyword>
<dbReference type="EMBL" id="JAPXFL010000001">
    <property type="protein sequence ID" value="KAK9511379.1"/>
    <property type="molecule type" value="Genomic_DNA"/>
</dbReference>
<dbReference type="EC" id="3.1.-.-" evidence="1"/>
<comment type="caution">
    <text evidence="2">The sequence shown here is derived from an EMBL/GenBank/DDBJ whole genome shotgun (WGS) entry which is preliminary data.</text>
</comment>
<evidence type="ECO:0000313" key="3">
    <source>
        <dbReference type="Proteomes" id="UP001461498"/>
    </source>
</evidence>
<comment type="function">
    <text evidence="1">Metal-dependent single-stranded DNA (ssDNA) exonuclease involved in mitochondrial genome maintenance.</text>
</comment>
<feature type="active site" evidence="1">
    <location>
        <position position="221"/>
    </location>
</feature>
<dbReference type="GO" id="GO:0043504">
    <property type="term" value="P:mitochondrial DNA repair"/>
    <property type="evidence" value="ECO:0007669"/>
    <property type="project" value="UniProtKB-UniRule"/>
</dbReference>
<dbReference type="GO" id="GO:0006264">
    <property type="term" value="P:mitochondrial DNA replication"/>
    <property type="evidence" value="ECO:0007669"/>
    <property type="project" value="TreeGrafter"/>
</dbReference>
<dbReference type="AlphaFoldDB" id="A0AAW1DM52"/>
<sequence>MLNVRCTCVIPNQVLLQIIGWKYRQRLWKFASIGNVYDTHKRSFNSSSVRIKDVYSLKRSVVPAHKLLEFPLLNTTKSIKRTEGGVICIDCKNDVLLRKTLRQIPSVTRVLNATMSDRSRIALARWRAKLMSQMGEAGFQEFYRGQINSGTDFHEKVRMHFRGDFIDLSQSSNLALRSVSHICNEISEVSVLESHVVHERLAYRGIIDCVAKYKHKPVIIEWKRSDKKKIVLENTFDAPLQLCAYLGAMNFDNNYPLQVEGGIVVVAYSDGSPADIFTLSMEDCENYWKRWLVRLKQYKEDAGTSSVLPDIGKVPP</sequence>
<dbReference type="PANTHER" id="PTHR31340">
    <property type="entry name" value="MITOCHONDRIAL GENOME MAINTENANCE EXONUCLEASE 1"/>
    <property type="match status" value="1"/>
</dbReference>
<dbReference type="PANTHER" id="PTHR31340:SF3">
    <property type="entry name" value="MITOCHONDRIAL GENOME MAINTENANCE EXONUCLEASE 1"/>
    <property type="match status" value="1"/>
</dbReference>
<organism evidence="2 3">
    <name type="scientific">Rhynocoris fuscipes</name>
    <dbReference type="NCBI Taxonomy" id="488301"/>
    <lineage>
        <taxon>Eukaryota</taxon>
        <taxon>Metazoa</taxon>
        <taxon>Ecdysozoa</taxon>
        <taxon>Arthropoda</taxon>
        <taxon>Hexapoda</taxon>
        <taxon>Insecta</taxon>
        <taxon>Pterygota</taxon>
        <taxon>Neoptera</taxon>
        <taxon>Paraneoptera</taxon>
        <taxon>Hemiptera</taxon>
        <taxon>Heteroptera</taxon>
        <taxon>Panheteroptera</taxon>
        <taxon>Cimicomorpha</taxon>
        <taxon>Reduviidae</taxon>
        <taxon>Harpactorinae</taxon>
        <taxon>Harpactorini</taxon>
        <taxon>Rhynocoris</taxon>
    </lineage>
</organism>
<protein>
    <recommendedName>
        <fullName evidence="1">Mitochondrial genome maintenance exonuclease 1</fullName>
        <ecNumber evidence="1">3.1.-.-</ecNumber>
    </recommendedName>
</protein>
<reference evidence="2 3" key="1">
    <citation type="submission" date="2022-12" db="EMBL/GenBank/DDBJ databases">
        <title>Chromosome-level genome assembly of true bugs.</title>
        <authorList>
            <person name="Ma L."/>
            <person name="Li H."/>
        </authorList>
    </citation>
    <scope>NUCLEOTIDE SEQUENCE [LARGE SCALE GENOMIC DNA]</scope>
    <source>
        <strain evidence="2">Lab_2022b</strain>
    </source>
</reference>
<dbReference type="GO" id="GO:0008297">
    <property type="term" value="F:single-stranded DNA exodeoxyribonuclease activity"/>
    <property type="evidence" value="ECO:0007669"/>
    <property type="project" value="UniProtKB-UniRule"/>
</dbReference>
<keyword evidence="1" id="KW-0378">Hydrolase</keyword>